<comment type="caution">
    <text evidence="2">The sequence shown here is derived from an EMBL/GenBank/DDBJ whole genome shotgun (WGS) entry which is preliminary data.</text>
</comment>
<feature type="signal peptide" evidence="1">
    <location>
        <begin position="1"/>
        <end position="18"/>
    </location>
</feature>
<evidence type="ECO:0000313" key="3">
    <source>
        <dbReference type="Proteomes" id="UP000535415"/>
    </source>
</evidence>
<sequence length="625" mass="69155">MRLIIVALSMALPQCLSAEIVPVVAAEHESFTRIVVTIPPQTDWRSTQDGSLLTLELPEKLVFDSKNTFDQVTDLRISSISSERLKNVLDIQLACECKGTVFSYEDVYLVIDIGYDTPAAVGDTSYQPRATFESWWKDSEFVPLTHGPIARISPPTSEGSLTKNIFSPNRLAREISSSTVAGTTELRTTAEINSEVRLVEITRPTSDFNLNIGMRSNTNVDTEVSSNSEALHCNEFRSTELFSANLAKFDYGRIAEEREHIFTSNGEPNAEHIIPLVITYQKLGFGNEAAQILELIDGPIGEVALLSEISRLISSPSSKREFWNLFSDCDNSLNFWLFLQTSNPNSGNTNAASILSQFKSLPAPLQKTLTGQTHRQLVQHGWLDAAEELNTFMKVIYEDPERSPPDPERRTTLRELQLSNMDEPELITKSLSSSLRVPSDINLVGASEAVRFEYQNTSNWAKLLSAEISTSLALRNFSDALDKLRELAAESVSTSDVEREANAVFSAITTDASDTDFLASYFVSQEWPLSPATTAALKSRFIGFGISELDLDVNNFTVSETLPDGFGTDDTIPNIHTRDGSASTMSSGQFTSSNIRSLLEDSKVLKETILGQMSARPKRYLKLIP</sequence>
<proteinExistence type="predicted"/>
<evidence type="ECO:0000256" key="1">
    <source>
        <dbReference type="SAM" id="SignalP"/>
    </source>
</evidence>
<reference evidence="2 3" key="1">
    <citation type="submission" date="2020-08" db="EMBL/GenBank/DDBJ databases">
        <title>Genomic Encyclopedia of Type Strains, Phase IV (KMG-IV): sequencing the most valuable type-strain genomes for metagenomic binning, comparative biology and taxonomic classification.</title>
        <authorList>
            <person name="Goeker M."/>
        </authorList>
    </citation>
    <scope>NUCLEOTIDE SEQUENCE [LARGE SCALE GENOMIC DNA]</scope>
    <source>
        <strain evidence="2 3">DSM 101064</strain>
    </source>
</reference>
<dbReference type="RefSeq" id="WP_183523736.1">
    <property type="nucleotide sequence ID" value="NZ_JACIJM010000001.1"/>
</dbReference>
<feature type="chain" id="PRO_5031003868" evidence="1">
    <location>
        <begin position="19"/>
        <end position="625"/>
    </location>
</feature>
<name>A0A7W9BH32_9RHOB</name>
<dbReference type="Proteomes" id="UP000535415">
    <property type="component" value="Unassembled WGS sequence"/>
</dbReference>
<accession>A0A7W9BH32</accession>
<keyword evidence="3" id="KW-1185">Reference proteome</keyword>
<dbReference type="EMBL" id="JACIJM010000001">
    <property type="protein sequence ID" value="MBB5720423.1"/>
    <property type="molecule type" value="Genomic_DNA"/>
</dbReference>
<evidence type="ECO:0000313" key="2">
    <source>
        <dbReference type="EMBL" id="MBB5720423.1"/>
    </source>
</evidence>
<keyword evidence="1" id="KW-0732">Signal</keyword>
<protein>
    <submittedName>
        <fullName evidence="2">Uncharacterized protein</fullName>
    </submittedName>
</protein>
<dbReference type="AlphaFoldDB" id="A0A7W9BH32"/>
<organism evidence="2 3">
    <name type="scientific">Yoonia ponticola</name>
    <dbReference type="NCBI Taxonomy" id="1524255"/>
    <lineage>
        <taxon>Bacteria</taxon>
        <taxon>Pseudomonadati</taxon>
        <taxon>Pseudomonadota</taxon>
        <taxon>Alphaproteobacteria</taxon>
        <taxon>Rhodobacterales</taxon>
        <taxon>Paracoccaceae</taxon>
        <taxon>Yoonia</taxon>
    </lineage>
</organism>
<gene>
    <name evidence="2" type="ORF">FHS72_000027</name>
</gene>